<feature type="region of interest" description="Disordered" evidence="1">
    <location>
        <begin position="238"/>
        <end position="279"/>
    </location>
</feature>
<sequence length="279" mass="30908">MLAAHPGSFFCYVTKTPTFIGSLLGSRANTDQAVNDRLDRYAEASSRRSQTQQLSTSPQTQVQKFVYPGGGVTVQPAVEAITDELVRVTPYVQQSKDTILVFFGALSNLQDLLTRSRSGDSSHEGAGIGALTTACLLDLYRNFDDGRELLMLSELQGQFAFVLYDSSRKQAFAARDPSGAEPLYYKIDEDGGVQYTNALEQLPPGDAEGRSWKELQPGHYMLGKTVAQFALSLRQLETRERKESQDAESLHAMLQRGSHSREEERGGFSVRSLLRNRSK</sequence>
<feature type="domain" description="Glutamine amidotransferase type-2" evidence="2">
    <location>
        <begin position="90"/>
        <end position="193"/>
    </location>
</feature>
<evidence type="ECO:0000313" key="4">
    <source>
        <dbReference type="Proteomes" id="UP001165080"/>
    </source>
</evidence>
<keyword evidence="4" id="KW-1185">Reference proteome</keyword>
<dbReference type="InterPro" id="IPR017932">
    <property type="entry name" value="GATase_2_dom"/>
</dbReference>
<proteinExistence type="predicted"/>
<organism evidence="3 4">
    <name type="scientific">Pleodorina starrii</name>
    <dbReference type="NCBI Taxonomy" id="330485"/>
    <lineage>
        <taxon>Eukaryota</taxon>
        <taxon>Viridiplantae</taxon>
        <taxon>Chlorophyta</taxon>
        <taxon>core chlorophytes</taxon>
        <taxon>Chlorophyceae</taxon>
        <taxon>CS clade</taxon>
        <taxon>Chlamydomonadales</taxon>
        <taxon>Volvocaceae</taxon>
        <taxon>Pleodorina</taxon>
    </lineage>
</organism>
<evidence type="ECO:0000256" key="1">
    <source>
        <dbReference type="SAM" id="MobiDB-lite"/>
    </source>
</evidence>
<dbReference type="AlphaFoldDB" id="A0A9W6BWT7"/>
<dbReference type="SUPFAM" id="SSF56235">
    <property type="entry name" value="N-terminal nucleophile aminohydrolases (Ntn hydrolases)"/>
    <property type="match status" value="1"/>
</dbReference>
<dbReference type="OrthoDB" id="2019121at2759"/>
<gene>
    <name evidence="3" type="primary">PLEST001447</name>
    <name evidence="3" type="ORF">PLESTB_001524500</name>
</gene>
<dbReference type="PANTHER" id="PTHR45952:SF4">
    <property type="entry name" value="ALUMINUM INDUCED PROTEIN WITH YGL AND LRDR MOTIFS"/>
    <property type="match status" value="1"/>
</dbReference>
<name>A0A9W6BWT7_9CHLO</name>
<dbReference type="Proteomes" id="UP001165080">
    <property type="component" value="Unassembled WGS sequence"/>
</dbReference>
<dbReference type="InterPro" id="IPR044828">
    <property type="entry name" value="TSJT1-like"/>
</dbReference>
<dbReference type="PANTHER" id="PTHR45952">
    <property type="entry name" value="ALUMINUM INDUCED PROTEIN WITH YGL AND LRDR MOTIFS"/>
    <property type="match status" value="1"/>
</dbReference>
<dbReference type="CDD" id="cd00352">
    <property type="entry name" value="Gn_AT_II"/>
    <property type="match status" value="1"/>
</dbReference>
<dbReference type="EMBL" id="BRXU01000029">
    <property type="protein sequence ID" value="GLC59702.1"/>
    <property type="molecule type" value="Genomic_DNA"/>
</dbReference>
<dbReference type="Pfam" id="PF13537">
    <property type="entry name" value="GATase_7"/>
    <property type="match status" value="1"/>
</dbReference>
<evidence type="ECO:0000313" key="3">
    <source>
        <dbReference type="EMBL" id="GLC59702.1"/>
    </source>
</evidence>
<feature type="compositionally biased region" description="Basic and acidic residues" evidence="1">
    <location>
        <begin position="238"/>
        <end position="249"/>
    </location>
</feature>
<reference evidence="3 4" key="1">
    <citation type="journal article" date="2023" name="Commun. Biol.">
        <title>Reorganization of the ancestral sex-determining regions during the evolution of trioecy in Pleodorina starrii.</title>
        <authorList>
            <person name="Takahashi K."/>
            <person name="Suzuki S."/>
            <person name="Kawai-Toyooka H."/>
            <person name="Yamamoto K."/>
            <person name="Hamaji T."/>
            <person name="Ootsuki R."/>
            <person name="Yamaguchi H."/>
            <person name="Kawachi M."/>
            <person name="Higashiyama T."/>
            <person name="Nozaki H."/>
        </authorList>
    </citation>
    <scope>NUCLEOTIDE SEQUENCE [LARGE SCALE GENOMIC DNA]</scope>
    <source>
        <strain evidence="3 4">NIES-4479</strain>
    </source>
</reference>
<dbReference type="Gene3D" id="3.60.20.10">
    <property type="entry name" value="Glutamine Phosphoribosylpyrophosphate, subunit 1, domain 1"/>
    <property type="match status" value="1"/>
</dbReference>
<accession>A0A9W6BWT7</accession>
<evidence type="ECO:0000259" key="2">
    <source>
        <dbReference type="Pfam" id="PF13537"/>
    </source>
</evidence>
<protein>
    <recommendedName>
        <fullName evidence="2">Glutamine amidotransferase type-2 domain-containing protein</fullName>
    </recommendedName>
</protein>
<comment type="caution">
    <text evidence="3">The sequence shown here is derived from an EMBL/GenBank/DDBJ whole genome shotgun (WGS) entry which is preliminary data.</text>
</comment>
<dbReference type="InterPro" id="IPR029055">
    <property type="entry name" value="Ntn_hydrolases_N"/>
</dbReference>